<dbReference type="PANTHER" id="PTHR22642">
    <property type="entry name" value="IMIDAZOLONEPROPIONASE"/>
    <property type="match status" value="1"/>
</dbReference>
<dbReference type="SUPFAM" id="SSF51556">
    <property type="entry name" value="Metallo-dependent hydrolases"/>
    <property type="match status" value="1"/>
</dbReference>
<feature type="domain" description="Amidohydrolase 3" evidence="2">
    <location>
        <begin position="54"/>
        <end position="521"/>
    </location>
</feature>
<dbReference type="InterPro" id="IPR032466">
    <property type="entry name" value="Metal_Hydrolase"/>
</dbReference>
<sequence length="582" mass="62452">MARADLLIVNARPWSDGRLLPNADAVAVRAGRIVACGRSADLESLAGPDTRRLDVGGATVTPGITDAHVHLVAWARSLDEVSLVDIDSRRGVVSAVQRGAARSRGAVVVGRGWAEDGWEAPPDHEALDAIAEGRPILLHSKDYHALWVNRTAMVAAGVDRNTPDPPGGKIERRMSGELTGVFREHAVRLFDALVPRPSVQGDLERVQDAASRLLSMGVTAVHDFEGEAEAAVLKAMVEGQGPKVRVLMHFHHQALDRTLPGELASRPGDDAFAWGALKLFADGTLGSRTAHVLDPYDGMEDSGMALIPLDELRALVGHAVRDGLSVAVHAIGDRAVRSALDAFEACGSHLQRLRLRPRIEHAQLVADEDRPRFARLGVVASMQPAHCTSDRPLVERFWSARAARSYPWRTLLDAGASLAFGSDAPVEWPSPARGLHAAVTREAADRPGDSFVPAQRITLDEALTAYTRIPAQLAGAWPDRGCISPSAIADLVIWDADLHQIPPSDLHQVSPAFTVVGGVVRFERIASAAGMASSVREATPGRSTSWSVAIARRCTARRSRSSATRRTPPRRCRTPSSRPSAG</sequence>
<organism evidence="3 4">
    <name type="scientific">Eiseniibacteriota bacterium</name>
    <dbReference type="NCBI Taxonomy" id="2212470"/>
    <lineage>
        <taxon>Bacteria</taxon>
        <taxon>Candidatus Eiseniibacteriota</taxon>
    </lineage>
</organism>
<dbReference type="InterPro" id="IPR013108">
    <property type="entry name" value="Amidohydro_3"/>
</dbReference>
<dbReference type="Gene3D" id="2.30.40.10">
    <property type="entry name" value="Urease, subunit C, domain 1"/>
    <property type="match status" value="1"/>
</dbReference>
<evidence type="ECO:0000313" key="3">
    <source>
        <dbReference type="EMBL" id="TMQ69995.1"/>
    </source>
</evidence>
<dbReference type="CDD" id="cd01300">
    <property type="entry name" value="YtcJ_like"/>
    <property type="match status" value="1"/>
</dbReference>
<dbReference type="Proteomes" id="UP000319836">
    <property type="component" value="Unassembled WGS sequence"/>
</dbReference>
<dbReference type="SUPFAM" id="SSF51338">
    <property type="entry name" value="Composite domain of metallo-dependent hydrolases"/>
    <property type="match status" value="1"/>
</dbReference>
<dbReference type="EMBL" id="VBPA01000246">
    <property type="protein sequence ID" value="TMQ69995.1"/>
    <property type="molecule type" value="Genomic_DNA"/>
</dbReference>
<evidence type="ECO:0000313" key="4">
    <source>
        <dbReference type="Proteomes" id="UP000319836"/>
    </source>
</evidence>
<dbReference type="AlphaFoldDB" id="A0A538U270"/>
<proteinExistence type="predicted"/>
<name>A0A538U270_UNCEI</name>
<feature type="region of interest" description="Disordered" evidence="1">
    <location>
        <begin position="554"/>
        <end position="582"/>
    </location>
</feature>
<dbReference type="Gene3D" id="3.10.310.70">
    <property type="match status" value="1"/>
</dbReference>
<dbReference type="Pfam" id="PF07969">
    <property type="entry name" value="Amidohydro_3"/>
    <property type="match status" value="1"/>
</dbReference>
<evidence type="ECO:0000259" key="2">
    <source>
        <dbReference type="Pfam" id="PF07969"/>
    </source>
</evidence>
<accession>A0A538U270</accession>
<comment type="caution">
    <text evidence="3">The sequence shown here is derived from an EMBL/GenBank/DDBJ whole genome shotgun (WGS) entry which is preliminary data.</text>
</comment>
<reference evidence="3 4" key="1">
    <citation type="journal article" date="2019" name="Nat. Microbiol.">
        <title>Mediterranean grassland soil C-N compound turnover is dependent on rainfall and depth, and is mediated by genomically divergent microorganisms.</title>
        <authorList>
            <person name="Diamond S."/>
            <person name="Andeer P.F."/>
            <person name="Li Z."/>
            <person name="Crits-Christoph A."/>
            <person name="Burstein D."/>
            <person name="Anantharaman K."/>
            <person name="Lane K.R."/>
            <person name="Thomas B.C."/>
            <person name="Pan C."/>
            <person name="Northen T.R."/>
            <person name="Banfield J.F."/>
        </authorList>
    </citation>
    <scope>NUCLEOTIDE SEQUENCE [LARGE SCALE GENOMIC DNA]</scope>
    <source>
        <strain evidence="3">WS_10</strain>
    </source>
</reference>
<protein>
    <submittedName>
        <fullName evidence="3">Amidohydrolase</fullName>
    </submittedName>
</protein>
<dbReference type="Gene3D" id="3.20.20.140">
    <property type="entry name" value="Metal-dependent hydrolases"/>
    <property type="match status" value="1"/>
</dbReference>
<gene>
    <name evidence="3" type="ORF">E6K80_09920</name>
</gene>
<evidence type="ECO:0000256" key="1">
    <source>
        <dbReference type="SAM" id="MobiDB-lite"/>
    </source>
</evidence>
<dbReference type="GO" id="GO:0016810">
    <property type="term" value="F:hydrolase activity, acting on carbon-nitrogen (but not peptide) bonds"/>
    <property type="evidence" value="ECO:0007669"/>
    <property type="project" value="InterPro"/>
</dbReference>
<dbReference type="InterPro" id="IPR011059">
    <property type="entry name" value="Metal-dep_hydrolase_composite"/>
</dbReference>
<keyword evidence="3" id="KW-0378">Hydrolase</keyword>
<dbReference type="PANTHER" id="PTHR22642:SF2">
    <property type="entry name" value="PROTEIN LONG AFTER FAR-RED 3"/>
    <property type="match status" value="1"/>
</dbReference>
<dbReference type="InterPro" id="IPR033932">
    <property type="entry name" value="YtcJ-like"/>
</dbReference>